<keyword evidence="1" id="KW-0732">Signal</keyword>
<dbReference type="InterPro" id="IPR036249">
    <property type="entry name" value="Thioredoxin-like_sf"/>
</dbReference>
<dbReference type="RefSeq" id="WP_014436645.1">
    <property type="nucleotide sequence ID" value="NC_017080.1"/>
</dbReference>
<evidence type="ECO:0000313" key="3">
    <source>
        <dbReference type="Proteomes" id="UP000007881"/>
    </source>
</evidence>
<feature type="chain" id="PRO_5003628760" description="Thioredoxin domain-containing protein" evidence="1">
    <location>
        <begin position="26"/>
        <end position="394"/>
    </location>
</feature>
<gene>
    <name evidence="2" type="ordered locus">PSMK_12670</name>
</gene>
<evidence type="ECO:0000313" key="2">
    <source>
        <dbReference type="EMBL" id="BAM03426.1"/>
    </source>
</evidence>
<accession>I0IDT8</accession>
<dbReference type="KEGG" id="phm:PSMK_12670"/>
<name>I0IDT8_PHYMF</name>
<protein>
    <recommendedName>
        <fullName evidence="4">Thioredoxin domain-containing protein</fullName>
    </recommendedName>
</protein>
<dbReference type="HOGENOM" id="CLU_699908_0_0_0"/>
<keyword evidence="3" id="KW-1185">Reference proteome</keyword>
<evidence type="ECO:0008006" key="4">
    <source>
        <dbReference type="Google" id="ProtNLM"/>
    </source>
</evidence>
<dbReference type="SUPFAM" id="SSF52833">
    <property type="entry name" value="Thioredoxin-like"/>
    <property type="match status" value="1"/>
</dbReference>
<proteinExistence type="predicted"/>
<dbReference type="EMBL" id="AP012338">
    <property type="protein sequence ID" value="BAM03426.1"/>
    <property type="molecule type" value="Genomic_DNA"/>
</dbReference>
<sequence length="394" mass="40717">MNAPRRRRLPAALLLAGLLPATAEASMSTGDTPALDVRLLDGTSLPSNVFAGHPVVVTFWAAGHPASVAALESLAALPPEAAGAAAFLGVALDADLALATDAAERVAGGDAWEHAFNGRQAEPVDTRFYDAPYGIPAVWLLDGDGRVTWTGHPDDLEPALAEAVTAAGDTPAWGPGVRAARIAWAGVLEAAGSRPEDLLDGAERLSELGELDAATAGPDAAANAAGVVAALAGQPGVERSRLKLAGDADPSGARALIRLRELAGDAAEADAAARRTRVDTLEAARRAEDRNDDAAAMASYAALVEEGPADAPEVIAAAERLEVFRAKGMTADAARAEADAAEAARRLLLARNYAENFREENAVEELEELLERFPESPSAAEAAELKAELEAMLR</sequence>
<evidence type="ECO:0000256" key="1">
    <source>
        <dbReference type="SAM" id="SignalP"/>
    </source>
</evidence>
<organism evidence="2 3">
    <name type="scientific">Phycisphaera mikurensis (strain NBRC 102666 / KCTC 22515 / FYK2301M01)</name>
    <dbReference type="NCBI Taxonomy" id="1142394"/>
    <lineage>
        <taxon>Bacteria</taxon>
        <taxon>Pseudomonadati</taxon>
        <taxon>Planctomycetota</taxon>
        <taxon>Phycisphaerae</taxon>
        <taxon>Phycisphaerales</taxon>
        <taxon>Phycisphaeraceae</taxon>
        <taxon>Phycisphaera</taxon>
    </lineage>
</organism>
<dbReference type="Proteomes" id="UP000007881">
    <property type="component" value="Chromosome"/>
</dbReference>
<dbReference type="Gene3D" id="3.40.30.10">
    <property type="entry name" value="Glutaredoxin"/>
    <property type="match status" value="1"/>
</dbReference>
<dbReference type="AlphaFoldDB" id="I0IDT8"/>
<reference evidence="2 3" key="1">
    <citation type="submission" date="2012-02" db="EMBL/GenBank/DDBJ databases">
        <title>Complete genome sequence of Phycisphaera mikurensis NBRC 102666.</title>
        <authorList>
            <person name="Ankai A."/>
            <person name="Hosoyama A."/>
            <person name="Terui Y."/>
            <person name="Sekine M."/>
            <person name="Fukai R."/>
            <person name="Kato Y."/>
            <person name="Nakamura S."/>
            <person name="Yamada-Narita S."/>
            <person name="Kawakoshi A."/>
            <person name="Fukunaga Y."/>
            <person name="Yamazaki S."/>
            <person name="Fujita N."/>
        </authorList>
    </citation>
    <scope>NUCLEOTIDE SEQUENCE [LARGE SCALE GENOMIC DNA]</scope>
    <source>
        <strain evidence="3">NBRC 102666 / KCTC 22515 / FYK2301M01</strain>
    </source>
</reference>
<feature type="signal peptide" evidence="1">
    <location>
        <begin position="1"/>
        <end position="25"/>
    </location>
</feature>